<evidence type="ECO:0000313" key="3">
    <source>
        <dbReference type="Proteomes" id="UP000186228"/>
    </source>
</evidence>
<dbReference type="InterPro" id="IPR036291">
    <property type="entry name" value="NAD(P)-bd_dom_sf"/>
</dbReference>
<dbReference type="PRINTS" id="PR00080">
    <property type="entry name" value="SDRFAMILY"/>
</dbReference>
<dbReference type="PANTHER" id="PTHR42760">
    <property type="entry name" value="SHORT-CHAIN DEHYDROGENASES/REDUCTASES FAMILY MEMBER"/>
    <property type="match status" value="1"/>
</dbReference>
<organism evidence="2 3">
    <name type="scientific">Rhizobium hainanense</name>
    <dbReference type="NCBI Taxonomy" id="52131"/>
    <lineage>
        <taxon>Bacteria</taxon>
        <taxon>Pseudomonadati</taxon>
        <taxon>Pseudomonadota</taxon>
        <taxon>Alphaproteobacteria</taxon>
        <taxon>Hyphomicrobiales</taxon>
        <taxon>Rhizobiaceae</taxon>
        <taxon>Rhizobium/Agrobacterium group</taxon>
        <taxon>Rhizobium</taxon>
    </lineage>
</organism>
<name>A0A1C3UUG2_9HYPH</name>
<sequence>MQTGKTVLITGASQGIGAAIANTFLDRGYNVVATSRRVSQTNEIKASERLVRVDGDIADPATAERVVDAALARFGTIDALVNNAGIFFTKSFVDYTAEDYRQLAATNLEGFIHLTQLAVRQMLKQKTSGSIVSITTPLVDHPIAGINASVAMATKGGIEAMSKNIALEYAKEGIRVNTVAPGVVDTPLHKDNPKDFLKTLSPMEGISSAQEIADAVLFLTEARRITGEVLNVDGGAHLGKW</sequence>
<gene>
    <name evidence="2" type="ORF">GA0061100_103208</name>
</gene>
<dbReference type="Gene3D" id="3.40.50.720">
    <property type="entry name" value="NAD(P)-binding Rossmann-like Domain"/>
    <property type="match status" value="1"/>
</dbReference>
<dbReference type="OrthoDB" id="9787298at2"/>
<dbReference type="CDD" id="cd05233">
    <property type="entry name" value="SDR_c"/>
    <property type="match status" value="1"/>
</dbReference>
<dbReference type="InterPro" id="IPR002347">
    <property type="entry name" value="SDR_fam"/>
</dbReference>
<dbReference type="Proteomes" id="UP000186228">
    <property type="component" value="Unassembled WGS sequence"/>
</dbReference>
<reference evidence="3" key="1">
    <citation type="submission" date="2016-08" db="EMBL/GenBank/DDBJ databases">
        <authorList>
            <person name="Varghese N."/>
            <person name="Submissions Spin"/>
        </authorList>
    </citation>
    <scope>NUCLEOTIDE SEQUENCE [LARGE SCALE GENOMIC DNA]</scope>
    <source>
        <strain evidence="3">CCBAU 57015</strain>
    </source>
</reference>
<dbReference type="PRINTS" id="PR00081">
    <property type="entry name" value="GDHRDH"/>
</dbReference>
<evidence type="ECO:0000256" key="1">
    <source>
        <dbReference type="ARBA" id="ARBA00006484"/>
    </source>
</evidence>
<accession>A0A1C3UUG2</accession>
<dbReference type="Pfam" id="PF13561">
    <property type="entry name" value="adh_short_C2"/>
    <property type="match status" value="1"/>
</dbReference>
<dbReference type="RefSeq" id="WP_075852862.1">
    <property type="nucleotide sequence ID" value="NZ_FMAC01000003.1"/>
</dbReference>
<dbReference type="STRING" id="52131.GA0061100_103208"/>
<dbReference type="SUPFAM" id="SSF51735">
    <property type="entry name" value="NAD(P)-binding Rossmann-fold domains"/>
    <property type="match status" value="1"/>
</dbReference>
<keyword evidence="3" id="KW-1185">Reference proteome</keyword>
<dbReference type="EMBL" id="FMAC01000003">
    <property type="protein sequence ID" value="SCB18927.1"/>
    <property type="molecule type" value="Genomic_DNA"/>
</dbReference>
<comment type="similarity">
    <text evidence="1">Belongs to the short-chain dehydrogenases/reductases (SDR) family.</text>
</comment>
<protein>
    <submittedName>
        <fullName evidence="2">NAD(P)-dependent dehydrogenase, short-chain alcohol dehydrogenase family</fullName>
    </submittedName>
</protein>
<dbReference type="AlphaFoldDB" id="A0A1C3UUG2"/>
<proteinExistence type="inferred from homology"/>
<dbReference type="GO" id="GO:0030497">
    <property type="term" value="P:fatty acid elongation"/>
    <property type="evidence" value="ECO:0007669"/>
    <property type="project" value="TreeGrafter"/>
</dbReference>
<dbReference type="FunFam" id="3.40.50.720:FF:000084">
    <property type="entry name" value="Short-chain dehydrogenase reductase"/>
    <property type="match status" value="1"/>
</dbReference>
<dbReference type="GO" id="GO:0016616">
    <property type="term" value="F:oxidoreductase activity, acting on the CH-OH group of donors, NAD or NADP as acceptor"/>
    <property type="evidence" value="ECO:0007669"/>
    <property type="project" value="TreeGrafter"/>
</dbReference>
<dbReference type="PANTHER" id="PTHR42760:SF135">
    <property type="entry name" value="BLL7886 PROTEIN"/>
    <property type="match status" value="1"/>
</dbReference>
<evidence type="ECO:0000313" key="2">
    <source>
        <dbReference type="EMBL" id="SCB18927.1"/>
    </source>
</evidence>